<evidence type="ECO:0000313" key="3">
    <source>
        <dbReference type="EMBL" id="SEO11878.1"/>
    </source>
</evidence>
<dbReference type="RefSeq" id="WP_091212218.1">
    <property type="nucleotide sequence ID" value="NZ_FOCL01000005.1"/>
</dbReference>
<dbReference type="InterPro" id="IPR021862">
    <property type="entry name" value="DUF3472"/>
</dbReference>
<dbReference type="STRING" id="551995.SAMN05192574_105372"/>
<feature type="chain" id="PRO_5011491664" description="DUF5077 domain-containing protein" evidence="1">
    <location>
        <begin position="26"/>
        <end position="410"/>
    </location>
</feature>
<keyword evidence="1" id="KW-0732">Signal</keyword>
<feature type="signal peptide" evidence="1">
    <location>
        <begin position="1"/>
        <end position="25"/>
    </location>
</feature>
<proteinExistence type="predicted"/>
<organism evidence="3 4">
    <name type="scientific">Mucilaginibacter gossypiicola</name>
    <dbReference type="NCBI Taxonomy" id="551995"/>
    <lineage>
        <taxon>Bacteria</taxon>
        <taxon>Pseudomonadati</taxon>
        <taxon>Bacteroidota</taxon>
        <taxon>Sphingobacteriia</taxon>
        <taxon>Sphingobacteriales</taxon>
        <taxon>Sphingobacteriaceae</taxon>
        <taxon>Mucilaginibacter</taxon>
    </lineage>
</organism>
<dbReference type="Pfam" id="PF16871">
    <property type="entry name" value="DUF5077"/>
    <property type="match status" value="1"/>
</dbReference>
<gene>
    <name evidence="3" type="ORF">SAMN05192574_105372</name>
</gene>
<dbReference type="Pfam" id="PF11958">
    <property type="entry name" value="DUF3472"/>
    <property type="match status" value="1"/>
</dbReference>
<evidence type="ECO:0000313" key="4">
    <source>
        <dbReference type="Proteomes" id="UP000198942"/>
    </source>
</evidence>
<dbReference type="OrthoDB" id="6014523at2"/>
<dbReference type="AlphaFoldDB" id="A0A1H8M3Y0"/>
<feature type="domain" description="DUF5077" evidence="2">
    <location>
        <begin position="46"/>
        <end position="135"/>
    </location>
</feature>
<keyword evidence="4" id="KW-1185">Reference proteome</keyword>
<dbReference type="InterPro" id="IPR031712">
    <property type="entry name" value="DUF5077"/>
</dbReference>
<evidence type="ECO:0000259" key="2">
    <source>
        <dbReference type="Pfam" id="PF16871"/>
    </source>
</evidence>
<sequence>MLKLFKPFLLAIILVAPLSAVYAQAVDTANSVTVPVSGSGYAVNHNYYRVYFLTKQNGALQVALKAKDQDGTKISCRLDGQGKTTVIKVKPSTAYSLVPVTTYAITKPGYHFIEIKQNGGNKLPDVSAAVLSGAAAQDVKFNNSQYKGAPATHLTYKVPGNSVAAWFYSEVSVPKIADTSVNAYYETNGFSGGYMGIQHNSKNEKRFIFSVWSAYNTNDPKEIPSDYAVTLIKKGAGVFTGEFGNEGSGGHSHLVFNWKADVVYKLLVGAKPAGDHTIFTAYYYAPENGEWKLIAQWDKTKTGGKLLTGLYSFVENFGDNGADYFSARYGNQWICTPGGKWMELTTARFTTTADKVKHPRFDYGSGVDGKWFYMFSGGFKTVGVTPYGTVITREANGIPPAIDFDKLPQQ</sequence>
<evidence type="ECO:0000256" key="1">
    <source>
        <dbReference type="SAM" id="SignalP"/>
    </source>
</evidence>
<dbReference type="Proteomes" id="UP000198942">
    <property type="component" value="Unassembled WGS sequence"/>
</dbReference>
<reference evidence="4" key="1">
    <citation type="submission" date="2016-10" db="EMBL/GenBank/DDBJ databases">
        <authorList>
            <person name="Varghese N."/>
            <person name="Submissions S."/>
        </authorList>
    </citation>
    <scope>NUCLEOTIDE SEQUENCE [LARGE SCALE GENOMIC DNA]</scope>
    <source>
        <strain evidence="4">Gh-48</strain>
    </source>
</reference>
<name>A0A1H8M3Y0_9SPHI</name>
<protein>
    <recommendedName>
        <fullName evidence="2">DUF5077 domain-containing protein</fullName>
    </recommendedName>
</protein>
<dbReference type="EMBL" id="FOCL01000005">
    <property type="protein sequence ID" value="SEO11878.1"/>
    <property type="molecule type" value="Genomic_DNA"/>
</dbReference>
<accession>A0A1H8M3Y0</accession>